<dbReference type="Proteomes" id="UP000242317">
    <property type="component" value="Unassembled WGS sequence"/>
</dbReference>
<evidence type="ECO:0000313" key="2">
    <source>
        <dbReference type="Proteomes" id="UP000242317"/>
    </source>
</evidence>
<dbReference type="AlphaFoldDB" id="A0A1G6HA00"/>
<sequence length="189" mass="22890">MKSEYERMIKNAFPKQLQSDVDAVIQILPLADENPICGSYPLIVSSWQIRLEDEFLTVPYRIYFNEPELDLESTLNERQTDILNCIYSRHHNGYVRAKRLKRISDHAENWTVPFVIQLLGEYVWELFPIINTKINESTLHFYKDFRLENPTYWRLLESRVVSYWNEYYRDSFPKWENYFGNQVLHRINQ</sequence>
<name>A0A1G6HA00_9GAMM</name>
<reference evidence="2" key="1">
    <citation type="submission" date="2016-09" db="EMBL/GenBank/DDBJ databases">
        <authorList>
            <person name="Varghese N."/>
            <person name="Submissions S."/>
        </authorList>
    </citation>
    <scope>NUCLEOTIDE SEQUENCE [LARGE SCALE GENOMIC DNA]</scope>
    <source>
        <strain evidence="2">ANC 3699</strain>
    </source>
</reference>
<dbReference type="EMBL" id="FMYK01000002">
    <property type="protein sequence ID" value="SDB91117.1"/>
    <property type="molecule type" value="Genomic_DNA"/>
</dbReference>
<gene>
    <name evidence="1" type="ORF">SAMN05421749_10215</name>
</gene>
<evidence type="ECO:0000313" key="1">
    <source>
        <dbReference type="EMBL" id="SDB91117.1"/>
    </source>
</evidence>
<keyword evidence="2" id="KW-1185">Reference proteome</keyword>
<proteinExistence type="predicted"/>
<protein>
    <submittedName>
        <fullName evidence="1">Uncharacterized protein</fullName>
    </submittedName>
</protein>
<organism evidence="1 2">
    <name type="scientific">Acinetobacter marinus</name>
    <dbReference type="NCBI Taxonomy" id="281375"/>
    <lineage>
        <taxon>Bacteria</taxon>
        <taxon>Pseudomonadati</taxon>
        <taxon>Pseudomonadota</taxon>
        <taxon>Gammaproteobacteria</taxon>
        <taxon>Moraxellales</taxon>
        <taxon>Moraxellaceae</taxon>
        <taxon>Acinetobacter</taxon>
    </lineage>
</organism>
<accession>A0A1G6HA00</accession>